<reference evidence="3" key="1">
    <citation type="submission" date="2023-02" db="EMBL/GenBank/DDBJ databases">
        <title>Kitasatospora phosalacinea NBRC 14627.</title>
        <authorList>
            <person name="Ichikawa N."/>
            <person name="Sato H."/>
            <person name="Tonouchi N."/>
        </authorList>
    </citation>
    <scope>NUCLEOTIDE SEQUENCE</scope>
    <source>
        <strain evidence="3">NBRC 14627</strain>
    </source>
</reference>
<feature type="compositionally biased region" description="Basic and acidic residues" evidence="1">
    <location>
        <begin position="12"/>
        <end position="23"/>
    </location>
</feature>
<evidence type="ECO:0000313" key="3">
    <source>
        <dbReference type="EMBL" id="GLW68892.1"/>
    </source>
</evidence>
<dbReference type="InterPro" id="IPR029032">
    <property type="entry name" value="AhpD-like"/>
</dbReference>
<accession>A0A9W6Q666</accession>
<organism evidence="3 4">
    <name type="scientific">Kitasatospora phosalacinea</name>
    <dbReference type="NCBI Taxonomy" id="2065"/>
    <lineage>
        <taxon>Bacteria</taxon>
        <taxon>Bacillati</taxon>
        <taxon>Actinomycetota</taxon>
        <taxon>Actinomycetes</taxon>
        <taxon>Kitasatosporales</taxon>
        <taxon>Streptomycetaceae</taxon>
        <taxon>Kitasatospora</taxon>
    </lineage>
</organism>
<proteinExistence type="predicted"/>
<dbReference type="Pfam" id="PF02627">
    <property type="entry name" value="CMD"/>
    <property type="match status" value="1"/>
</dbReference>
<feature type="region of interest" description="Disordered" evidence="1">
    <location>
        <begin position="1"/>
        <end position="57"/>
    </location>
</feature>
<dbReference type="RefSeq" id="WP_285734299.1">
    <property type="nucleotide sequence ID" value="NZ_BSSA01000002.1"/>
</dbReference>
<name>A0A9W6Q666_9ACTN</name>
<dbReference type="GO" id="GO:0051920">
    <property type="term" value="F:peroxiredoxin activity"/>
    <property type="evidence" value="ECO:0007669"/>
    <property type="project" value="InterPro"/>
</dbReference>
<evidence type="ECO:0000259" key="2">
    <source>
        <dbReference type="Pfam" id="PF02627"/>
    </source>
</evidence>
<protein>
    <recommendedName>
        <fullName evidence="2">Carboxymuconolactone decarboxylase-like domain-containing protein</fullName>
    </recommendedName>
</protein>
<dbReference type="SUPFAM" id="SSF69118">
    <property type="entry name" value="AhpD-like"/>
    <property type="match status" value="1"/>
</dbReference>
<dbReference type="Proteomes" id="UP001165041">
    <property type="component" value="Unassembled WGS sequence"/>
</dbReference>
<feature type="domain" description="Carboxymuconolactone decarboxylase-like" evidence="2">
    <location>
        <begin position="91"/>
        <end position="167"/>
    </location>
</feature>
<evidence type="ECO:0000313" key="4">
    <source>
        <dbReference type="Proteomes" id="UP001165041"/>
    </source>
</evidence>
<sequence length="180" mass="19110">MNGERTIAGRTAAEHSGTERSEAQRAAAGRSGTERSEAERSAAGRSEAERSEAERSEALRERYRSTLGAVPPAVEDRLRVALAFGRLPTEEAFTVLRDIVLADSPLGDRVQQLVHFGQLLALGRAEPARIHARGALHAGAGIADLIGVAETALITSGTPSYALGLEIVVELLPDDHDRVA</sequence>
<evidence type="ECO:0000256" key="1">
    <source>
        <dbReference type="SAM" id="MobiDB-lite"/>
    </source>
</evidence>
<dbReference type="InterPro" id="IPR003779">
    <property type="entry name" value="CMD-like"/>
</dbReference>
<feature type="compositionally biased region" description="Basic and acidic residues" evidence="1">
    <location>
        <begin position="32"/>
        <end position="57"/>
    </location>
</feature>
<gene>
    <name evidence="3" type="ORF">Kpho02_11910</name>
</gene>
<dbReference type="EMBL" id="BSSA01000002">
    <property type="protein sequence ID" value="GLW68892.1"/>
    <property type="molecule type" value="Genomic_DNA"/>
</dbReference>
<comment type="caution">
    <text evidence="3">The sequence shown here is derived from an EMBL/GenBank/DDBJ whole genome shotgun (WGS) entry which is preliminary data.</text>
</comment>
<dbReference type="Gene3D" id="1.20.1290.10">
    <property type="entry name" value="AhpD-like"/>
    <property type="match status" value="1"/>
</dbReference>
<dbReference type="AlphaFoldDB" id="A0A9W6Q666"/>